<dbReference type="EMBL" id="EQ974104">
    <property type="protein sequence ID" value="EEF33633.1"/>
    <property type="molecule type" value="Genomic_DNA"/>
</dbReference>
<protein>
    <recommendedName>
        <fullName evidence="4">Retrotransposon gag domain-containing protein</fullName>
    </recommendedName>
</protein>
<gene>
    <name evidence="2" type="ORF">RCOM_0516230</name>
</gene>
<feature type="compositionally biased region" description="Polar residues" evidence="1">
    <location>
        <begin position="67"/>
        <end position="92"/>
    </location>
</feature>
<dbReference type="InParanoid" id="B9SRV2"/>
<keyword evidence="3" id="KW-1185">Reference proteome</keyword>
<proteinExistence type="predicted"/>
<reference evidence="3" key="1">
    <citation type="journal article" date="2010" name="Nat. Biotechnol.">
        <title>Draft genome sequence of the oilseed species Ricinus communis.</title>
        <authorList>
            <person name="Chan A.P."/>
            <person name="Crabtree J."/>
            <person name="Zhao Q."/>
            <person name="Lorenzi H."/>
            <person name="Orvis J."/>
            <person name="Puiu D."/>
            <person name="Melake-Berhan A."/>
            <person name="Jones K.M."/>
            <person name="Redman J."/>
            <person name="Chen G."/>
            <person name="Cahoon E.B."/>
            <person name="Gedil M."/>
            <person name="Stanke M."/>
            <person name="Haas B.J."/>
            <person name="Wortman J.R."/>
            <person name="Fraser-Liggett C.M."/>
            <person name="Ravel J."/>
            <person name="Rabinowicz P.D."/>
        </authorList>
    </citation>
    <scope>NUCLEOTIDE SEQUENCE [LARGE SCALE GENOMIC DNA]</scope>
    <source>
        <strain evidence="3">cv. Hale</strain>
    </source>
</reference>
<dbReference type="Proteomes" id="UP000008311">
    <property type="component" value="Unassembled WGS sequence"/>
</dbReference>
<name>B9SRV2_RICCO</name>
<accession>B9SRV2</accession>
<evidence type="ECO:0000313" key="2">
    <source>
        <dbReference type="EMBL" id="EEF33633.1"/>
    </source>
</evidence>
<evidence type="ECO:0008006" key="4">
    <source>
        <dbReference type="Google" id="ProtNLM"/>
    </source>
</evidence>
<organism evidence="2 3">
    <name type="scientific">Ricinus communis</name>
    <name type="common">Castor bean</name>
    <dbReference type="NCBI Taxonomy" id="3988"/>
    <lineage>
        <taxon>Eukaryota</taxon>
        <taxon>Viridiplantae</taxon>
        <taxon>Streptophyta</taxon>
        <taxon>Embryophyta</taxon>
        <taxon>Tracheophyta</taxon>
        <taxon>Spermatophyta</taxon>
        <taxon>Magnoliopsida</taxon>
        <taxon>eudicotyledons</taxon>
        <taxon>Gunneridae</taxon>
        <taxon>Pentapetalae</taxon>
        <taxon>rosids</taxon>
        <taxon>fabids</taxon>
        <taxon>Malpighiales</taxon>
        <taxon>Euphorbiaceae</taxon>
        <taxon>Acalyphoideae</taxon>
        <taxon>Acalypheae</taxon>
        <taxon>Ricinus</taxon>
    </lineage>
</organism>
<sequence>MRSVNDYTTKFYQLIARNEIQETEDQLDTVNLFDPVSVSAAHQRALVVERQSRRVANLNSWGGGNSAIVNNSSVNKTASSNSGSGVSATVKA</sequence>
<evidence type="ECO:0000313" key="3">
    <source>
        <dbReference type="Proteomes" id="UP000008311"/>
    </source>
</evidence>
<dbReference type="AlphaFoldDB" id="B9SRV2"/>
<feature type="region of interest" description="Disordered" evidence="1">
    <location>
        <begin position="64"/>
        <end position="92"/>
    </location>
</feature>
<evidence type="ECO:0000256" key="1">
    <source>
        <dbReference type="SAM" id="MobiDB-lite"/>
    </source>
</evidence>